<keyword evidence="1" id="KW-0575">Peroxidase</keyword>
<sequence length="139" mass="15073">MDWRGKRLFTGMTASGHQLITDAVPEFGGGNQGASPTEMLLGAVIGCTGMDIISILEKMKLTPENFTVQATGDKAQSHPRRFTTINLHYTISGDIAEEKLYRAIELSLNKYCSVAYSLNATLKASYSLNGGAKKIVELD</sequence>
<dbReference type="InterPro" id="IPR015946">
    <property type="entry name" value="KH_dom-like_a/b"/>
</dbReference>
<dbReference type="Pfam" id="PF02566">
    <property type="entry name" value="OsmC"/>
    <property type="match status" value="1"/>
</dbReference>
<proteinExistence type="predicted"/>
<dbReference type="PANTHER" id="PTHR34352">
    <property type="entry name" value="PROTEIN YHFA"/>
    <property type="match status" value="1"/>
</dbReference>
<comment type="caution">
    <text evidence="1">The sequence shown here is derived from an EMBL/GenBank/DDBJ whole genome shotgun (WGS) entry which is preliminary data.</text>
</comment>
<dbReference type="Proteomes" id="UP001597221">
    <property type="component" value="Unassembled WGS sequence"/>
</dbReference>
<gene>
    <name evidence="1" type="ORF">ACFSBH_10290</name>
</gene>
<keyword evidence="1" id="KW-0560">Oxidoreductase</keyword>
<dbReference type="InterPro" id="IPR003718">
    <property type="entry name" value="OsmC/Ohr_fam"/>
</dbReference>
<organism evidence="1 2">
    <name type="scientific">Oceanobacillus luteolus</name>
    <dbReference type="NCBI Taxonomy" id="1274358"/>
    <lineage>
        <taxon>Bacteria</taxon>
        <taxon>Bacillati</taxon>
        <taxon>Bacillota</taxon>
        <taxon>Bacilli</taxon>
        <taxon>Bacillales</taxon>
        <taxon>Bacillaceae</taxon>
        <taxon>Oceanobacillus</taxon>
    </lineage>
</organism>
<name>A0ABW4HTK7_9BACI</name>
<dbReference type="EC" id="1.11.1.-" evidence="1"/>
<evidence type="ECO:0000313" key="1">
    <source>
        <dbReference type="EMBL" id="MFD1608045.1"/>
    </source>
</evidence>
<dbReference type="EMBL" id="JBHUDE010000046">
    <property type="protein sequence ID" value="MFD1608045.1"/>
    <property type="molecule type" value="Genomic_DNA"/>
</dbReference>
<accession>A0ABW4HTK7</accession>
<dbReference type="PANTHER" id="PTHR34352:SF1">
    <property type="entry name" value="PROTEIN YHFA"/>
    <property type="match status" value="1"/>
</dbReference>
<protein>
    <submittedName>
        <fullName evidence="1">OsmC family protein</fullName>
        <ecNumber evidence="1">1.11.1.-</ecNumber>
    </submittedName>
</protein>
<dbReference type="Gene3D" id="3.30.300.20">
    <property type="match status" value="1"/>
</dbReference>
<reference evidence="2" key="1">
    <citation type="journal article" date="2019" name="Int. J. Syst. Evol. Microbiol.">
        <title>The Global Catalogue of Microorganisms (GCM) 10K type strain sequencing project: providing services to taxonomists for standard genome sequencing and annotation.</title>
        <authorList>
            <consortium name="The Broad Institute Genomics Platform"/>
            <consortium name="The Broad Institute Genome Sequencing Center for Infectious Disease"/>
            <person name="Wu L."/>
            <person name="Ma J."/>
        </authorList>
    </citation>
    <scope>NUCLEOTIDE SEQUENCE [LARGE SCALE GENOMIC DNA]</scope>
    <source>
        <strain evidence="2">CGMCC 1.12376</strain>
    </source>
</reference>
<dbReference type="GO" id="GO:0004601">
    <property type="term" value="F:peroxidase activity"/>
    <property type="evidence" value="ECO:0007669"/>
    <property type="project" value="UniProtKB-KW"/>
</dbReference>
<dbReference type="SUPFAM" id="SSF82784">
    <property type="entry name" value="OsmC-like"/>
    <property type="match status" value="1"/>
</dbReference>
<keyword evidence="2" id="KW-1185">Reference proteome</keyword>
<evidence type="ECO:0000313" key="2">
    <source>
        <dbReference type="Proteomes" id="UP001597221"/>
    </source>
</evidence>
<dbReference type="InterPro" id="IPR036102">
    <property type="entry name" value="OsmC/Ohrsf"/>
</dbReference>